<evidence type="ECO:0000313" key="3">
    <source>
        <dbReference type="Proteomes" id="UP000886523"/>
    </source>
</evidence>
<comment type="caution">
    <text evidence="2">The sequence shown here is derived from an EMBL/GenBank/DDBJ whole genome shotgun (WGS) entry which is preliminary data.</text>
</comment>
<keyword evidence="1" id="KW-0812">Transmembrane</keyword>
<dbReference type="AlphaFoldDB" id="A0A9P6AIV4"/>
<proteinExistence type="predicted"/>
<gene>
    <name evidence="2" type="ORF">BS47DRAFT_1367588</name>
</gene>
<reference evidence="2" key="1">
    <citation type="journal article" date="2020" name="Nat. Commun.">
        <title>Large-scale genome sequencing of mycorrhizal fungi provides insights into the early evolution of symbiotic traits.</title>
        <authorList>
            <person name="Miyauchi S."/>
            <person name="Kiss E."/>
            <person name="Kuo A."/>
            <person name="Drula E."/>
            <person name="Kohler A."/>
            <person name="Sanchez-Garcia M."/>
            <person name="Morin E."/>
            <person name="Andreopoulos B."/>
            <person name="Barry K.W."/>
            <person name="Bonito G."/>
            <person name="Buee M."/>
            <person name="Carver A."/>
            <person name="Chen C."/>
            <person name="Cichocki N."/>
            <person name="Clum A."/>
            <person name="Culley D."/>
            <person name="Crous P.W."/>
            <person name="Fauchery L."/>
            <person name="Girlanda M."/>
            <person name="Hayes R.D."/>
            <person name="Keri Z."/>
            <person name="LaButti K."/>
            <person name="Lipzen A."/>
            <person name="Lombard V."/>
            <person name="Magnuson J."/>
            <person name="Maillard F."/>
            <person name="Murat C."/>
            <person name="Nolan M."/>
            <person name="Ohm R.A."/>
            <person name="Pangilinan J."/>
            <person name="Pereira M.F."/>
            <person name="Perotto S."/>
            <person name="Peter M."/>
            <person name="Pfister S."/>
            <person name="Riley R."/>
            <person name="Sitrit Y."/>
            <person name="Stielow J.B."/>
            <person name="Szollosi G."/>
            <person name="Zifcakova L."/>
            <person name="Stursova M."/>
            <person name="Spatafora J.W."/>
            <person name="Tedersoo L."/>
            <person name="Vaario L.M."/>
            <person name="Yamada A."/>
            <person name="Yan M."/>
            <person name="Wang P."/>
            <person name="Xu J."/>
            <person name="Bruns T."/>
            <person name="Baldrian P."/>
            <person name="Vilgalys R."/>
            <person name="Dunand C."/>
            <person name="Henrissat B."/>
            <person name="Grigoriev I.V."/>
            <person name="Hibbett D."/>
            <person name="Nagy L.G."/>
            <person name="Martin F.M."/>
        </authorList>
    </citation>
    <scope>NUCLEOTIDE SEQUENCE</scope>
    <source>
        <strain evidence="2">UP504</strain>
    </source>
</reference>
<dbReference type="Proteomes" id="UP000886523">
    <property type="component" value="Unassembled WGS sequence"/>
</dbReference>
<evidence type="ECO:0000256" key="1">
    <source>
        <dbReference type="SAM" id="Phobius"/>
    </source>
</evidence>
<evidence type="ECO:0000313" key="2">
    <source>
        <dbReference type="EMBL" id="KAF9506130.1"/>
    </source>
</evidence>
<keyword evidence="1" id="KW-0472">Membrane</keyword>
<feature type="transmembrane region" description="Helical" evidence="1">
    <location>
        <begin position="26"/>
        <end position="43"/>
    </location>
</feature>
<name>A0A9P6AIV4_9AGAM</name>
<organism evidence="2 3">
    <name type="scientific">Hydnum rufescens UP504</name>
    <dbReference type="NCBI Taxonomy" id="1448309"/>
    <lineage>
        <taxon>Eukaryota</taxon>
        <taxon>Fungi</taxon>
        <taxon>Dikarya</taxon>
        <taxon>Basidiomycota</taxon>
        <taxon>Agaricomycotina</taxon>
        <taxon>Agaricomycetes</taxon>
        <taxon>Cantharellales</taxon>
        <taxon>Hydnaceae</taxon>
        <taxon>Hydnum</taxon>
    </lineage>
</organism>
<keyword evidence="1" id="KW-1133">Transmembrane helix</keyword>
<dbReference type="EMBL" id="MU129123">
    <property type="protein sequence ID" value="KAF9506130.1"/>
    <property type="molecule type" value="Genomic_DNA"/>
</dbReference>
<sequence>MDARTNTDTWMIGNLGMSLAMETPPLTTFMMAPCLLAMILMLTRRGHLLNLYFFLMEAQTHSVKILPDPMMVSSSPLIRTPPSTKKPINSQFCMKPTLVENLIVINGTQFYLNAFPISASKCLVLSGKHVLIPQEPHTISEVNFLRKLVHTALLAEDEDDLNNTDSSDLEFKMLESEDMDDDVNVGDEAGDAEHWKKIQLECTQRAKKKNIECAEGRSIDVPDMEAKLINLQAQVIGVNNQLHNNAISNDNALNNGPLSLDQKNVCQSLWGQYMRAVNFLAKEWGIKPYRILAEEPLKDWNGRMKREYVKLFEGLNDDEIATKKEALCVGLHEKRGTHDFEQAEEGQCGAIMVRNANVIKKQWYKQPDNTEEIQAKKHEASANRDTANATLASFMKPVLKPHGIGTKKTKTGVGWAFPGKQLGLKLCAKKITLVGWPDELPVLLPNGSKFENGTLWARVLTTSPTTH</sequence>
<protein>
    <submittedName>
        <fullName evidence="2">Uncharacterized protein</fullName>
    </submittedName>
</protein>
<accession>A0A9P6AIV4</accession>
<keyword evidence="3" id="KW-1185">Reference proteome</keyword>